<gene>
    <name evidence="5" type="ORF">XM38_037760</name>
</gene>
<keyword evidence="6" id="KW-1185">Reference proteome</keyword>
<evidence type="ECO:0000313" key="5">
    <source>
        <dbReference type="EMBL" id="ASC72817.1"/>
    </source>
</evidence>
<evidence type="ECO:0000313" key="6">
    <source>
        <dbReference type="Proteomes" id="UP000191901"/>
    </source>
</evidence>
<organism evidence="5 6">
    <name type="scientific">Halomicronema hongdechloris C2206</name>
    <dbReference type="NCBI Taxonomy" id="1641165"/>
    <lineage>
        <taxon>Bacteria</taxon>
        <taxon>Bacillati</taxon>
        <taxon>Cyanobacteriota</taxon>
        <taxon>Cyanophyceae</taxon>
        <taxon>Nodosilineales</taxon>
        <taxon>Nodosilineaceae</taxon>
        <taxon>Halomicronema</taxon>
    </lineage>
</organism>
<proteinExistence type="inferred from homology"/>
<dbReference type="OrthoDB" id="9785520at2"/>
<dbReference type="SUPFAM" id="SSF51735">
    <property type="entry name" value="NAD(P)-binding Rossmann-fold domains"/>
    <property type="match status" value="1"/>
</dbReference>
<dbReference type="AlphaFoldDB" id="A0A1Z3HRQ4"/>
<dbReference type="InterPro" id="IPR002347">
    <property type="entry name" value="SDR_fam"/>
</dbReference>
<protein>
    <submittedName>
        <fullName evidence="5">Short-chain dehydrogenase family oxidoreductase</fullName>
    </submittedName>
</protein>
<dbReference type="RefSeq" id="WP_080806896.1">
    <property type="nucleotide sequence ID" value="NZ_CP021983.2"/>
</dbReference>
<dbReference type="GO" id="GO:0016616">
    <property type="term" value="F:oxidoreductase activity, acting on the CH-OH group of donors, NAD or NADP as acceptor"/>
    <property type="evidence" value="ECO:0007669"/>
    <property type="project" value="InterPro"/>
</dbReference>
<dbReference type="CDD" id="cd05324">
    <property type="entry name" value="carb_red_PTCR-like_SDR_c"/>
    <property type="match status" value="1"/>
</dbReference>
<dbReference type="STRING" id="1641165.XM38_06615"/>
<evidence type="ECO:0000256" key="3">
    <source>
        <dbReference type="ARBA" id="ARBA00023002"/>
    </source>
</evidence>
<reference evidence="5 6" key="1">
    <citation type="journal article" date="2016" name="Biochim. Biophys. Acta">
        <title>Characterization of red-shifted phycobilisomes isolated from the chlorophyll f-containing cyanobacterium Halomicronema hongdechloris.</title>
        <authorList>
            <person name="Li Y."/>
            <person name="Lin Y."/>
            <person name="Garvey C.J."/>
            <person name="Birch D."/>
            <person name="Corkery R.W."/>
            <person name="Loughlin P.C."/>
            <person name="Scheer H."/>
            <person name="Willows R.D."/>
            <person name="Chen M."/>
        </authorList>
    </citation>
    <scope>NUCLEOTIDE SEQUENCE [LARGE SCALE GENOMIC DNA]</scope>
    <source>
        <strain evidence="5 6">C2206</strain>
    </source>
</reference>
<dbReference type="Gene3D" id="3.40.50.720">
    <property type="entry name" value="NAD(P)-binding Rossmann-like Domain"/>
    <property type="match status" value="1"/>
</dbReference>
<evidence type="ECO:0000256" key="1">
    <source>
        <dbReference type="ARBA" id="ARBA00006484"/>
    </source>
</evidence>
<dbReference type="Pfam" id="PF00106">
    <property type="entry name" value="adh_short"/>
    <property type="match status" value="1"/>
</dbReference>
<accession>A0A1Z3HRQ4</accession>
<comment type="similarity">
    <text evidence="1 4">Belongs to the short-chain dehydrogenases/reductases (SDR) family.</text>
</comment>
<keyword evidence="2" id="KW-0521">NADP</keyword>
<evidence type="ECO:0000256" key="4">
    <source>
        <dbReference type="RuleBase" id="RU000363"/>
    </source>
</evidence>
<dbReference type="PANTHER" id="PTHR43963">
    <property type="entry name" value="CARBONYL REDUCTASE 1-RELATED"/>
    <property type="match status" value="1"/>
</dbReference>
<dbReference type="EMBL" id="CP021983">
    <property type="protein sequence ID" value="ASC72817.1"/>
    <property type="molecule type" value="Genomic_DNA"/>
</dbReference>
<dbReference type="InterPro" id="IPR036291">
    <property type="entry name" value="NAD(P)-bd_dom_sf"/>
</dbReference>
<dbReference type="KEGG" id="hhg:XM38_037760"/>
<name>A0A1Z3HRQ4_9CYAN</name>
<sequence>MDIDHQVALVTGANRGIGLAVTRQLARQGIKVILGSRDPEQGESVAQTLRDDGLDVSSHQLSVTDAGGIKILAQLIETKFGRLDILVNNAGIFPDSNSILTTAIGPIRAAMETNVFGPILMAQACVPLMKRHGYGRIVNVSSGMGQLSDMGGNYTAYRLSKVTLNGVTRILAAECRDANIKVNSVCPGWVRTRMGSEAAPRSPEEGADTIAWLATLPDDAPSGQFWRDRTPIPW</sequence>
<dbReference type="InterPro" id="IPR045313">
    <property type="entry name" value="CBR1-like"/>
</dbReference>
<dbReference type="Proteomes" id="UP000191901">
    <property type="component" value="Chromosome"/>
</dbReference>
<keyword evidence="3" id="KW-0560">Oxidoreductase</keyword>
<dbReference type="PANTHER" id="PTHR43963:SF6">
    <property type="entry name" value="CHAIN DEHYDROGENASE FAMILY PROTEIN, PUTATIVE (AFU_ORTHOLOGUE AFUA_3G15350)-RELATED"/>
    <property type="match status" value="1"/>
</dbReference>
<dbReference type="PRINTS" id="PR00080">
    <property type="entry name" value="SDRFAMILY"/>
</dbReference>
<evidence type="ECO:0000256" key="2">
    <source>
        <dbReference type="ARBA" id="ARBA00022857"/>
    </source>
</evidence>
<dbReference type="PRINTS" id="PR00081">
    <property type="entry name" value="GDHRDH"/>
</dbReference>